<dbReference type="InterPro" id="IPR046805">
    <property type="entry name" value="Tra1_ring"/>
</dbReference>
<dbReference type="Pfam" id="PF02259">
    <property type="entry name" value="FAT"/>
    <property type="match status" value="1"/>
</dbReference>
<dbReference type="CDD" id="cd05163">
    <property type="entry name" value="PIKK_TRRAP"/>
    <property type="match status" value="1"/>
</dbReference>
<feature type="region of interest" description="Disordered" evidence="2">
    <location>
        <begin position="237"/>
        <end position="297"/>
    </location>
</feature>
<evidence type="ECO:0000256" key="2">
    <source>
        <dbReference type="SAM" id="MobiDB-lite"/>
    </source>
</evidence>
<feature type="compositionally biased region" description="Low complexity" evidence="2">
    <location>
        <begin position="238"/>
        <end position="258"/>
    </location>
</feature>
<dbReference type="InterPro" id="IPR050517">
    <property type="entry name" value="DDR_Repair_Kinase"/>
</dbReference>
<protein>
    <submittedName>
        <fullName evidence="5">Transformation/transcription domain-associated protein</fullName>
    </submittedName>
</protein>
<dbReference type="InterPro" id="IPR011989">
    <property type="entry name" value="ARM-like"/>
</dbReference>
<evidence type="ECO:0000259" key="4">
    <source>
        <dbReference type="PROSITE" id="PS51189"/>
    </source>
</evidence>
<organism evidence="5 6">
    <name type="scientific">Kwoniella heveanensis BCC8398</name>
    <dbReference type="NCBI Taxonomy" id="1296120"/>
    <lineage>
        <taxon>Eukaryota</taxon>
        <taxon>Fungi</taxon>
        <taxon>Dikarya</taxon>
        <taxon>Basidiomycota</taxon>
        <taxon>Agaricomycotina</taxon>
        <taxon>Tremellomycetes</taxon>
        <taxon>Tremellales</taxon>
        <taxon>Cryptococcaceae</taxon>
        <taxon>Kwoniella</taxon>
    </lineage>
</organism>
<feature type="compositionally biased region" description="Low complexity" evidence="2">
    <location>
        <begin position="41"/>
        <end position="57"/>
    </location>
</feature>
<dbReference type="STRING" id="1296120.A0A1B9GRK7"/>
<dbReference type="Pfam" id="PF00454">
    <property type="entry name" value="PI3_PI4_kinase"/>
    <property type="match status" value="1"/>
</dbReference>
<evidence type="ECO:0000256" key="1">
    <source>
        <dbReference type="ARBA" id="ARBA00007234"/>
    </source>
</evidence>
<dbReference type="Pfam" id="PF20206">
    <property type="entry name" value="Tra1_ring"/>
    <property type="match status" value="1"/>
</dbReference>
<feature type="compositionally biased region" description="Pro residues" evidence="2">
    <location>
        <begin position="1"/>
        <end position="13"/>
    </location>
</feature>
<dbReference type="InterPro" id="IPR011990">
    <property type="entry name" value="TPR-like_helical_dom_sf"/>
</dbReference>
<gene>
    <name evidence="5" type="ORF">I316_04766</name>
</gene>
<dbReference type="Proteomes" id="UP000092666">
    <property type="component" value="Unassembled WGS sequence"/>
</dbReference>
<dbReference type="GO" id="GO:0006355">
    <property type="term" value="P:regulation of DNA-templated transcription"/>
    <property type="evidence" value="ECO:0007669"/>
    <property type="project" value="TreeGrafter"/>
</dbReference>
<dbReference type="PANTHER" id="PTHR11139:SF1">
    <property type="entry name" value="TRANSFORMATION_TRANSCRIPTION DOMAIN-ASSOCIATED PROTEIN"/>
    <property type="match status" value="1"/>
</dbReference>
<dbReference type="SUPFAM" id="SSF48452">
    <property type="entry name" value="TPR-like"/>
    <property type="match status" value="1"/>
</dbReference>
<feature type="region of interest" description="Disordered" evidence="2">
    <location>
        <begin position="1"/>
        <end position="72"/>
    </location>
</feature>
<comment type="similarity">
    <text evidence="1">Belongs to the PI3/PI4-kinase family. TRA1 subfamily.</text>
</comment>
<keyword evidence="6" id="KW-1185">Reference proteome</keyword>
<dbReference type="Pfam" id="PF20175">
    <property type="entry name" value="Tra1_central"/>
    <property type="match status" value="1"/>
</dbReference>
<dbReference type="InterPro" id="IPR014009">
    <property type="entry name" value="PIK_FAT"/>
</dbReference>
<name>A0A1B9GRK7_9TREE</name>
<dbReference type="SUPFAM" id="SSF56112">
    <property type="entry name" value="Protein kinase-like (PK-like)"/>
    <property type="match status" value="1"/>
</dbReference>
<dbReference type="SUPFAM" id="SSF48371">
    <property type="entry name" value="ARM repeat"/>
    <property type="match status" value="2"/>
</dbReference>
<feature type="region of interest" description="Disordered" evidence="2">
    <location>
        <begin position="3141"/>
        <end position="3189"/>
    </location>
</feature>
<dbReference type="GO" id="GO:0000124">
    <property type="term" value="C:SAGA complex"/>
    <property type="evidence" value="ECO:0007669"/>
    <property type="project" value="TreeGrafter"/>
</dbReference>
<evidence type="ECO:0000259" key="3">
    <source>
        <dbReference type="PROSITE" id="PS50290"/>
    </source>
</evidence>
<dbReference type="InterPro" id="IPR000403">
    <property type="entry name" value="PI3/4_kinase_cat_dom"/>
</dbReference>
<accession>A0A1B9GRK7</accession>
<dbReference type="GO" id="GO:0004672">
    <property type="term" value="F:protein kinase activity"/>
    <property type="evidence" value="ECO:0007669"/>
    <property type="project" value="UniProtKB-ARBA"/>
</dbReference>
<dbReference type="GO" id="GO:0035267">
    <property type="term" value="C:NuA4 histone acetyltransferase complex"/>
    <property type="evidence" value="ECO:0007669"/>
    <property type="project" value="TreeGrafter"/>
</dbReference>
<dbReference type="OrthoDB" id="5570127at2759"/>
<dbReference type="PROSITE" id="PS50290">
    <property type="entry name" value="PI3_4_KINASE_3"/>
    <property type="match status" value="1"/>
</dbReference>
<feature type="region of interest" description="Disordered" evidence="2">
    <location>
        <begin position="2017"/>
        <end position="2049"/>
    </location>
</feature>
<dbReference type="InterPro" id="IPR046807">
    <property type="entry name" value="Tra1_central"/>
</dbReference>
<reference evidence="5 6" key="1">
    <citation type="submission" date="2013-07" db="EMBL/GenBank/DDBJ databases">
        <title>The Genome Sequence of Cryptococcus heveanensis BCC8398.</title>
        <authorList>
            <consortium name="The Broad Institute Genome Sequencing Platform"/>
            <person name="Cuomo C."/>
            <person name="Litvintseva A."/>
            <person name="Chen Y."/>
            <person name="Heitman J."/>
            <person name="Sun S."/>
            <person name="Springer D."/>
            <person name="Dromer F."/>
            <person name="Young S.K."/>
            <person name="Zeng Q."/>
            <person name="Gargeya S."/>
            <person name="Fitzgerald M."/>
            <person name="Abouelleil A."/>
            <person name="Alvarado L."/>
            <person name="Berlin A.M."/>
            <person name="Chapman S.B."/>
            <person name="Dewar J."/>
            <person name="Goldberg J."/>
            <person name="Griggs A."/>
            <person name="Gujja S."/>
            <person name="Hansen M."/>
            <person name="Howarth C."/>
            <person name="Imamovic A."/>
            <person name="Larimer J."/>
            <person name="McCowan C."/>
            <person name="Murphy C."/>
            <person name="Pearson M."/>
            <person name="Priest M."/>
            <person name="Roberts A."/>
            <person name="Saif S."/>
            <person name="Shea T."/>
            <person name="Sykes S."/>
            <person name="Wortman J."/>
            <person name="Nusbaum C."/>
            <person name="Birren B."/>
        </authorList>
    </citation>
    <scope>NUCLEOTIDE SEQUENCE [LARGE SCALE GENOMIC DNA]</scope>
    <source>
        <strain evidence="5 6">BCC8398</strain>
    </source>
</reference>
<dbReference type="EMBL" id="KI669504">
    <property type="protein sequence ID" value="OCF33692.1"/>
    <property type="molecule type" value="Genomic_DNA"/>
</dbReference>
<dbReference type="GO" id="GO:0005634">
    <property type="term" value="C:nucleus"/>
    <property type="evidence" value="ECO:0007669"/>
    <property type="project" value="TreeGrafter"/>
</dbReference>
<dbReference type="Gene3D" id="1.25.10.10">
    <property type="entry name" value="Leucine-rich Repeat Variant"/>
    <property type="match status" value="1"/>
</dbReference>
<dbReference type="PROSITE" id="PS51189">
    <property type="entry name" value="FAT"/>
    <property type="match status" value="1"/>
</dbReference>
<dbReference type="PANTHER" id="PTHR11139">
    <property type="entry name" value="ATAXIA TELANGIECTASIA MUTATED ATM -RELATED"/>
    <property type="match status" value="1"/>
</dbReference>
<dbReference type="GO" id="GO:0006281">
    <property type="term" value="P:DNA repair"/>
    <property type="evidence" value="ECO:0007669"/>
    <property type="project" value="TreeGrafter"/>
</dbReference>
<feature type="domain" description="FAT" evidence="4">
    <location>
        <begin position="2556"/>
        <end position="3107"/>
    </location>
</feature>
<sequence length="3719" mass="419275">MAAPPPPQPPAAPTGPTAGPSAVNRTGRPRKASTATPHPIPTGGTPAAETPTPSASAVGGSMAMPPPSFSSNGPMTVSDCEFMAAQLLEQGVTTRKKLEIAFELRDSAESNRDFGFYEKYLSIFIPALITILGEEKSITFTKDNIEQRFRHTLLAFLQRLPHTEPFRHHMSSVMDLCVKLLKAENEENALLCIKIMIDGLRSNKEQMEPYIEPFLDLVKQMYSNTKAVVEKEFGPTGGAPAAAAAPKPTVAAGQQTGPAPSPAPATPASDGSAAPQAPPPAQPQQPAPAAPQPSSSQHVILPHALHSPKVLTECPIAVVLIFQTYKQIMQTAMLDFYPLVIDSIKIQPEPQRLAHLEAKEKGEIFVGVASGIGNREMYAELIKAQVKTMAFLAYVLRGNQGNNKEYVDVFPEACLRLLRDCPPEDVGTRKELLVATRHILTVESRACFIPYIDVLLEERVLVGTGVSSRELLRPLAYSVVADLIHHVRNDLPLSQLTRVVYVFSCNLNDSTFNSSIQTMCAKLLNTIIDSIHTKADSNEFARIMRGMFFTFLEKLTAMSEAHDRLKAIGLRDKGKGKAKEETDGDVAMGDPNVDIAEDKLTNGWRDIEQAMPVHSVAYANESLESFCRESRYLFKTLLHTFRTLLTYTRQTENAPPQPDGELLSKFFEHSLKCLAIFDFMGRDPREPKEAIELLSQILLLFEPHVFGEVWSSHMPFFSELAINNGQVFPILQMLITHEAVSHQLVAILLKHLMSNLEGLGSVDKQQAILTLKMFKISFLAINTYIASNEVVLVPHLQKLIMNSFEYAAKSDDPAIYYQILRALFRSIGGGRFEALYKEVLPILQEMLDNLAFLLQHAPDDAQRDLFVELTLTVPVRLTNLLPHLSYLMKPLVHALGAGPDLVSQGLRTLELCIDNLTAEFLDPTMGPVLRSLMAALHKLLKPIPSNRNHANAALKILGKLGGRNRRFQEVDTVLDYKLFSDRLESPISFDGSRHQLQLGPLISTASTVLSTEGQVLRDDGLQVLMYSAMTIFQEGAPNPENNATFQGVMTSLFLACGRPNIGEKALDFVRNLCRRAFAIELGRTEGTDPNSKPFPDHARKRFLPLTNALSDCFVATLHDSTPAERPALSDLLSTIVTDFKELALSPTFAGKVDGSRSFERMVAFLAHRLVSLCHEEDWSKKMAGVTAMSAFVHKIELSRKMIIDFELDFVRALLFCLRDAPKDTPKTSDEVIDLIKYLLRTCQSQDDGKPRLPRLSEALVSELNSQSPVARRAAKECIDTLAEVTQQSIEDIVTNIAKAKLLNHEHGPIYSKPLRALPFAMQVGNISAVTYLMDLRPCVPETSEEFVRLLHEVLALADVDDANLINKPATHKQENWLKTLRISCLKLLRASMGAPEFLNKPHLNQLRARIIQVYFKHVYSTNPDIVEIAHDGLRDVLHQQSKLPKDVLQQGLRPILVNLADAKRLSVSGLDGLARFLELLTNYFKVEIGVKLLDHFKTLGDHQMLLKAAYSPLDDNPDISRMARLVNIFRLLPSNAVQYLDDLVSNVVEVEALLHQSVPGPFTDNLGRYLNRYSKDGAKNLFDNIRNPRYVWTYRNIIASGSAPAFYEELSTRAEALCQLCFKNPEAVEFVLPGLYLIRELSRISPTWLSDAEPALEPLVNVWRTIVSKSRDPKSDMTSYHYQQMPSLLLEMFMTSLKHQQHIPLLSHVVEAYEVRASFERSHVSFFLYQQVALQESLEYRKEVIEYFFNLYEDETVPWAFKTNALRVIINPTLRVHFSQPGAEQSIISPQLVAKITTLMWRPLATTSAARQREDTHLIEVFALTTLLVQHCSAKVNEARKEIFKLAWMGINLLEPTVKLMAYVLAARFMATYETPVKFVRLTWTGVLRLKDTDNRVLYRQAIDTLASSLSVRDPPSNGTPEWAKLLRTVLIEEGHATNQLVTVCELLVNHPDLFYDYRELYVPHVANSLSKLAFVQAATPELKKLTVDIVELIFNWEKRRMAARDAEMMDIDEAHKRPADHSADPSPIKKQRLDRAGTAISGSSGGGWAAPGQVRELMTAHLLRLVSTSPESVTRNGLTRRALDLFKEILGPKGLPNVHVKLGFFQRTMTSEINDNTRTTVANSTEVIAAAAAVRDSHWVRVNLGLLSKLLEKVWVSDETELHEVVSPLTEDLFAEMPADENAEAEPEAKGLLAFVQNAVNDGLNSSLRSSSHLPGTLFLLKVWLKTHPKILQSEAISSALLKVLGNLVKVHTANTNPPGPANDPDSTAKLIMSVLDILRHRVADLREQRKHLYSITTTLVERSLSPALCRYVLRLIRQWVIEDNEGAAHGKEKAAILLKMSIFEQRDDELFQEYLDVIFEIYEQDSLRGTDITHRLEPAFLLGTKSKNALQRTKFLDKLEQSLPRSLDGRLQYLYSLQNWDTLADSYWIPQILSQLLGIVDHEESLIRRPVTTALQSDPILTLLKDATVGDIVSPARNLIHLDNDLAHRLWVAIFPMCWASLSRSQQTAFTPYIVKLLSKEYLRKQVEMRPNVVQTFLDGILPCKPAITLPPLLVKYLAKTYNAWYVGFEILTKLSDIYRGDEGLRDSCASALSELYAELCEEDMFYGLARSRCVFPETASALTYEQNGLWPKAIELYEQAQIKARNNLLPFTEDEYCFWEDHWILSAQKLQNWENLTELARIDSDADLLLECAWRLSDWTSPDRDMIDQNIARISDIPTPRRKTFEAFVALLRSHLAREPPNEFFRVLDEAQQVTLRKWVSLPTNITAAHLPLLQMFQQCVELTEAAQVFDSLQMTNQSNLEMRCNSDLKTIFTTWRDRLPNFWDDISVWSDLLAWRQHVFQAVTRVYHPLIPQGDTATYGYRGFHETAWMINRFGEVARRHGLLDVCSVALNKIYMLPNIEISEAFLKLREQALCFFQKPDKFNDGLENISTTNLMYFAPPQKAEFLTLKGMFISRLGQNEEANAEFAHAIQMDMNLPKAWAEWGRFNDKLYRERPENVPAILASSAVSCYLQAAGLYNNHKSRGLLLRVLWLLGLDDTRNTISKAFENYKGDLVIWYWITLIPQLLMSLSHREAKQARLLLLRIAKQYPQALFFHLRVSREDFVSIKKQQMQSRAAAARRAEAQAKAAAANAAAAAESAGEVKSEENKDAKEEPNATAPDGQATQSVPNGAMAPPATAPPRQPWDHVDEIMNMLKTAFPLLALTMEKMVDQISIRAKPNSDEDIYRFFSALLADAMQQWGGRNGMPNDDGELSAQTKDNLAKFATNLNGDLKAMIEKDFMKDMPKLREYIKRLQRWRDFYEKNLDARPKIQPLDQGGCNLTEFHHAKFDDVEIPGQYVHHVDQGEEFVKIARFAPKAELGRGHGHCFRRITMIGSNGSSYTFHVQMPAARHCRREERLTQLFRIMNSVLKKRKESRRRNLQFHLPTATPLAPQLRLVQADSSYVSLQDIYEDFVASKGMSREDTTLAYFDRIKQLHDPAIPRNDHRFIQLKAEVMEEVQTKMVPENIMTNYMIKTMGNAESLWLMRKQFALQTATTMFLTYLCCLSNRTPSRFYISRKSGLMYMTEILPAFAPGQPLIASSEVVPFRLTPNMQNFITRVGIEGVVTAATTAIARSLTQPEFDLSGTLCLFIRDELLIWHNTYMKDSRMEAPLINHVYKNVDNFIRRAGTMGYIGENKEKSPNAPPTVHAIVTLISQATALTSLAQMNDTYMAWF</sequence>
<dbReference type="SMART" id="SM00146">
    <property type="entry name" value="PI3Kc"/>
    <property type="match status" value="1"/>
</dbReference>
<evidence type="ECO:0000313" key="5">
    <source>
        <dbReference type="EMBL" id="OCF33692.1"/>
    </source>
</evidence>
<feature type="domain" description="PI3K/PI4K catalytic" evidence="3">
    <location>
        <begin position="3359"/>
        <end position="3684"/>
    </location>
</feature>
<dbReference type="InterPro" id="IPR016024">
    <property type="entry name" value="ARM-type_fold"/>
</dbReference>
<dbReference type="InterPro" id="IPR003151">
    <property type="entry name" value="PIK-rel_kinase_FAT"/>
</dbReference>
<dbReference type="InterPro" id="IPR011009">
    <property type="entry name" value="Kinase-like_dom_sf"/>
</dbReference>
<feature type="compositionally biased region" description="Low complexity" evidence="2">
    <location>
        <begin position="266"/>
        <end position="275"/>
    </location>
</feature>
<feature type="compositionally biased region" description="Basic and acidic residues" evidence="2">
    <location>
        <begin position="3145"/>
        <end position="3159"/>
    </location>
</feature>
<proteinExistence type="inferred from homology"/>
<evidence type="ECO:0000313" key="6">
    <source>
        <dbReference type="Proteomes" id="UP000092666"/>
    </source>
</evidence>
<reference evidence="6" key="2">
    <citation type="submission" date="2013-12" db="EMBL/GenBank/DDBJ databases">
        <title>Evolution of pathogenesis and genome organization in the Tremellales.</title>
        <authorList>
            <person name="Cuomo C."/>
            <person name="Litvintseva A."/>
            <person name="Heitman J."/>
            <person name="Chen Y."/>
            <person name="Sun S."/>
            <person name="Springer D."/>
            <person name="Dromer F."/>
            <person name="Young S."/>
            <person name="Zeng Q."/>
            <person name="Chapman S."/>
            <person name="Gujja S."/>
            <person name="Saif S."/>
            <person name="Birren B."/>
        </authorList>
    </citation>
    <scope>NUCLEOTIDE SEQUENCE [LARGE SCALE GENOMIC DNA]</scope>
    <source>
        <strain evidence="6">BCC8398</strain>
    </source>
</reference>
<feature type="compositionally biased region" description="Pro residues" evidence="2">
    <location>
        <begin position="276"/>
        <end position="291"/>
    </location>
</feature>